<dbReference type="GO" id="GO:0005829">
    <property type="term" value="C:cytosol"/>
    <property type="evidence" value="ECO:0007669"/>
    <property type="project" value="TreeGrafter"/>
</dbReference>
<reference evidence="4" key="1">
    <citation type="submission" date="2012-02" db="EMBL/GenBank/DDBJ databases">
        <title>Whole genome shotgun sequence of Gordonia otitidis NBRC 100426.</title>
        <authorList>
            <person name="Yoshida I."/>
            <person name="Hosoyama A."/>
            <person name="Tsuchikane K."/>
            <person name="Katsumata H."/>
            <person name="Yamazaki S."/>
            <person name="Fujita N."/>
        </authorList>
    </citation>
    <scope>NUCLEOTIDE SEQUENCE [LARGE SCALE GENOMIC DNA]</scope>
    <source>
        <strain evidence="4">NBRC 100426</strain>
    </source>
</reference>
<dbReference type="OrthoDB" id="9804511at2"/>
<protein>
    <recommendedName>
        <fullName evidence="6">Glycoside hydrolase family 92 protein</fullName>
    </recommendedName>
</protein>
<feature type="domain" description="Glycosyl hydrolase family 92" evidence="2">
    <location>
        <begin position="430"/>
        <end position="941"/>
    </location>
</feature>
<dbReference type="RefSeq" id="WP_007237445.1">
    <property type="nucleotide sequence ID" value="NZ_BAFB01000049.1"/>
</dbReference>
<feature type="compositionally biased region" description="Pro residues" evidence="1">
    <location>
        <begin position="955"/>
        <end position="964"/>
    </location>
</feature>
<dbReference type="NCBIfam" id="TIGR01180">
    <property type="entry name" value="aman2_put"/>
    <property type="match status" value="1"/>
</dbReference>
<dbReference type="Gene3D" id="3.30.2080.10">
    <property type="entry name" value="GH92 mannosidase domain"/>
    <property type="match status" value="1"/>
</dbReference>
<feature type="region of interest" description="Disordered" evidence="1">
    <location>
        <begin position="946"/>
        <end position="999"/>
    </location>
</feature>
<dbReference type="Gene3D" id="1.20.1610.10">
    <property type="entry name" value="alpha-1,2-mannosidases domains"/>
    <property type="match status" value="1"/>
</dbReference>
<dbReference type="Pfam" id="PF17678">
    <property type="entry name" value="Glyco_hydro_92N"/>
    <property type="match status" value="1"/>
</dbReference>
<dbReference type="PANTHER" id="PTHR12143:SF43">
    <property type="entry name" value="PUTATIVE-RELATED"/>
    <property type="match status" value="1"/>
</dbReference>
<comment type="caution">
    <text evidence="4">The sequence shown here is derived from an EMBL/GenBank/DDBJ whole genome shotgun (WGS) entry which is preliminary data.</text>
</comment>
<evidence type="ECO:0000256" key="1">
    <source>
        <dbReference type="SAM" id="MobiDB-lite"/>
    </source>
</evidence>
<sequence>MRASRRRDGVDGTLRRGRGPAHPVNSKPRVGLTSLQPWVYDITAEADRELVLDVGDCDPVGLVVDSEQELVYALHPVFDADEPDVRDSYAGTAVALDLEFDDGSSLSDHRVRDQHGVVVNPAKQYDSRTIAVDQWTLKRIQLSAFTGRRVTRVLLRVTAPARADGTRTRRRIHGFLDDVRLRRAEPGSLERIHRVRTTRGTHSSDRFSRGNCAPLVAPPHGSVFGLPMTDGGNRGWPYSYHEANDSENRSRLQSFATSHIPSPWMGDRGVLQFFPAVCRRPPLDRDARALRFSHEDEADRPDRYAVPLGGGADHGGVDAELTAGLWSVWLRVRFPTDSGALVFDQFDNAGALVLNEATNGLVTGFVDGPGGLVTVPRMYFSARIDVPVTSLAHADSTHERSAVLGSIDLDVSNNRRAVLAVGTSFISIEQAHRNLDYDMWLARGGFDEIWAASRTAWNGVLGRLDVEGATADQLTTLYSCLHRVRLYPNIAHENVGTPQTPRWAYADPFCSVQEDGPTHTARPVVDGTLTTTDGFWDSYRASWPLRTLVWPTSTAELVDGFVEHYRRSGWTSRWSAPGPADIMTGTSSDAVFADAALAGLDFDLESAYDACLRNATTPSDDPRVGRKAMQRSLFRGFTDTETFEGMSWTVDAAINDAAIAVFSRVLADRFPTHRRIDEFRANATWFTARAMNYASVFDARTGFFRGRDRSGGFRPIDTFDPRNWGLDYTETNAWGTYVTAPQDGEGIAALHGGRDALCRRLDEFRALQETGRDDVRGSYPVVIHEMREARDTRMGMLALSNQPAHHIPFMYAFASTPGNLAHARTQEMVREATQRLFLGSEIGQGYPGDEDNGEMSAWYLLVATGLYPLTIGSGEFVITAPTFPSISWTLDGGAVVRVEAPAASATNRYIESVTIDGEPWQQITVPRQRLRRGAVIHVALGPQPTTWAAGSVPPSLTPPGTMPRPPRDLTSPADAPRCARGPSDATNAFDDDSSTPPSRLTAGQAVGWAFDVPTPVDHYTVTPRSAGRASWTVETLDASDTWFVVDERTATFRWDRQTRIFTLPVPTTTSGIRLRTLDDIEVSQVEFFRLSTEGDGARGGT</sequence>
<dbReference type="GO" id="GO:0030246">
    <property type="term" value="F:carbohydrate binding"/>
    <property type="evidence" value="ECO:0007669"/>
    <property type="project" value="InterPro"/>
</dbReference>
<gene>
    <name evidence="4" type="ORF">GOOTI_049_00010</name>
</gene>
<feature type="compositionally biased region" description="Basic and acidic residues" evidence="1">
    <location>
        <begin position="1"/>
        <end position="14"/>
    </location>
</feature>
<feature type="region of interest" description="Disordered" evidence="1">
    <location>
        <begin position="1"/>
        <end position="28"/>
    </location>
</feature>
<dbReference type="Pfam" id="PF07971">
    <property type="entry name" value="Glyco_hydro_92"/>
    <property type="match status" value="1"/>
</dbReference>
<dbReference type="Gene3D" id="2.70.98.10">
    <property type="match status" value="1"/>
</dbReference>
<proteinExistence type="predicted"/>
<dbReference type="Gene3D" id="1.20.1050.60">
    <property type="entry name" value="alpha-1,2-mannosidase"/>
    <property type="match status" value="1"/>
</dbReference>
<dbReference type="InterPro" id="IPR050883">
    <property type="entry name" value="PNGase"/>
</dbReference>
<dbReference type="AlphaFoldDB" id="H5TI78"/>
<dbReference type="InterPro" id="IPR012939">
    <property type="entry name" value="Glyco_hydro_92"/>
</dbReference>
<dbReference type="Proteomes" id="UP000005038">
    <property type="component" value="Unassembled WGS sequence"/>
</dbReference>
<evidence type="ECO:0000259" key="3">
    <source>
        <dbReference type="Pfam" id="PF17678"/>
    </source>
</evidence>
<dbReference type="InterPro" id="IPR014718">
    <property type="entry name" value="GH-type_carb-bd"/>
</dbReference>
<feature type="domain" description="Glycosyl hydrolase family 92 N-terminal" evidence="3">
    <location>
        <begin position="196"/>
        <end position="397"/>
    </location>
</feature>
<evidence type="ECO:0008006" key="6">
    <source>
        <dbReference type="Google" id="ProtNLM"/>
    </source>
</evidence>
<dbReference type="InterPro" id="IPR041371">
    <property type="entry name" value="GH92_N"/>
</dbReference>
<dbReference type="GO" id="GO:0006516">
    <property type="term" value="P:glycoprotein catabolic process"/>
    <property type="evidence" value="ECO:0007669"/>
    <property type="project" value="TreeGrafter"/>
</dbReference>
<dbReference type="GO" id="GO:0005975">
    <property type="term" value="P:carbohydrate metabolic process"/>
    <property type="evidence" value="ECO:0007669"/>
    <property type="project" value="InterPro"/>
</dbReference>
<dbReference type="PANTHER" id="PTHR12143">
    <property type="entry name" value="PEPTIDE N-GLYCANASE PNGASE -RELATED"/>
    <property type="match status" value="1"/>
</dbReference>
<dbReference type="InterPro" id="IPR005887">
    <property type="entry name" value="GH92_a_mannosidase_put"/>
</dbReference>
<evidence type="ECO:0000313" key="4">
    <source>
        <dbReference type="EMBL" id="GAB33186.1"/>
    </source>
</evidence>
<dbReference type="GO" id="GO:0000224">
    <property type="term" value="F:peptide-N4-(N-acetyl-beta-glucosaminyl)asparagine amidase activity"/>
    <property type="evidence" value="ECO:0007669"/>
    <property type="project" value="TreeGrafter"/>
</dbReference>
<keyword evidence="5" id="KW-1185">Reference proteome</keyword>
<dbReference type="InterPro" id="IPR008928">
    <property type="entry name" value="6-hairpin_glycosidase_sf"/>
</dbReference>
<organism evidence="4 5">
    <name type="scientific">Gordonia otitidis (strain DSM 44809 / CCUG 52243 / JCM 12355 / NBRC 100426 / IFM 10032)</name>
    <dbReference type="NCBI Taxonomy" id="1108044"/>
    <lineage>
        <taxon>Bacteria</taxon>
        <taxon>Bacillati</taxon>
        <taxon>Actinomycetota</taxon>
        <taxon>Actinomycetes</taxon>
        <taxon>Mycobacteriales</taxon>
        <taxon>Gordoniaceae</taxon>
        <taxon>Gordonia</taxon>
    </lineage>
</organism>
<name>H5TI78_GORO1</name>
<dbReference type="STRING" id="1108044.GOOTI_049_00010"/>
<evidence type="ECO:0000259" key="2">
    <source>
        <dbReference type="Pfam" id="PF07971"/>
    </source>
</evidence>
<dbReference type="EMBL" id="BAFB01000049">
    <property type="protein sequence ID" value="GAB33186.1"/>
    <property type="molecule type" value="Genomic_DNA"/>
</dbReference>
<accession>H5TI78</accession>
<dbReference type="SUPFAM" id="SSF48208">
    <property type="entry name" value="Six-hairpin glycosidases"/>
    <property type="match status" value="1"/>
</dbReference>
<evidence type="ECO:0000313" key="5">
    <source>
        <dbReference type="Proteomes" id="UP000005038"/>
    </source>
</evidence>